<feature type="region of interest" description="Disordered" evidence="2">
    <location>
        <begin position="29"/>
        <end position="60"/>
    </location>
</feature>
<accession>A0AAD4J855</accession>
<feature type="signal peptide" evidence="3">
    <location>
        <begin position="1"/>
        <end position="29"/>
    </location>
</feature>
<dbReference type="GO" id="GO:0001709">
    <property type="term" value="P:cell fate determination"/>
    <property type="evidence" value="ECO:0007669"/>
    <property type="project" value="TreeGrafter"/>
</dbReference>
<dbReference type="AlphaFoldDB" id="A0AAD4J855"/>
<feature type="chain" id="PRO_5042113968" description="TPD1 protein homolog 1-like" evidence="3">
    <location>
        <begin position="30"/>
        <end position="143"/>
    </location>
</feature>
<reference evidence="4 5" key="1">
    <citation type="journal article" date="2021" name="Nat. Commun.">
        <title>Incipient diploidization of the medicinal plant Perilla within 10,000 years.</title>
        <authorList>
            <person name="Zhang Y."/>
            <person name="Shen Q."/>
            <person name="Leng L."/>
            <person name="Zhang D."/>
            <person name="Chen S."/>
            <person name="Shi Y."/>
            <person name="Ning Z."/>
            <person name="Chen S."/>
        </authorList>
    </citation>
    <scope>NUCLEOTIDE SEQUENCE [LARGE SCALE GENOMIC DNA]</scope>
    <source>
        <strain evidence="5">cv. PC099</strain>
    </source>
</reference>
<evidence type="ECO:0000256" key="2">
    <source>
        <dbReference type="SAM" id="MobiDB-lite"/>
    </source>
</evidence>
<evidence type="ECO:0000313" key="4">
    <source>
        <dbReference type="EMBL" id="KAH6828862.1"/>
    </source>
</evidence>
<evidence type="ECO:0000256" key="3">
    <source>
        <dbReference type="SAM" id="SignalP"/>
    </source>
</evidence>
<dbReference type="EMBL" id="SDAM02000120">
    <property type="protein sequence ID" value="KAH6828862.1"/>
    <property type="molecule type" value="Genomic_DNA"/>
</dbReference>
<comment type="caution">
    <text evidence="4">The sequence shown here is derived from an EMBL/GenBank/DDBJ whole genome shotgun (WGS) entry which is preliminary data.</text>
</comment>
<organism evidence="4 5">
    <name type="scientific">Perilla frutescens var. hirtella</name>
    <name type="common">Perilla citriodora</name>
    <name type="synonym">Perilla setoyensis</name>
    <dbReference type="NCBI Taxonomy" id="608512"/>
    <lineage>
        <taxon>Eukaryota</taxon>
        <taxon>Viridiplantae</taxon>
        <taxon>Streptophyta</taxon>
        <taxon>Embryophyta</taxon>
        <taxon>Tracheophyta</taxon>
        <taxon>Spermatophyta</taxon>
        <taxon>Magnoliopsida</taxon>
        <taxon>eudicotyledons</taxon>
        <taxon>Gunneridae</taxon>
        <taxon>Pentapetalae</taxon>
        <taxon>asterids</taxon>
        <taxon>lamiids</taxon>
        <taxon>Lamiales</taxon>
        <taxon>Lamiaceae</taxon>
        <taxon>Nepetoideae</taxon>
        <taxon>Elsholtzieae</taxon>
        <taxon>Perilla</taxon>
    </lineage>
</organism>
<dbReference type="Proteomes" id="UP001190926">
    <property type="component" value="Unassembled WGS sequence"/>
</dbReference>
<keyword evidence="5" id="KW-1185">Reference proteome</keyword>
<evidence type="ECO:0008006" key="6">
    <source>
        <dbReference type="Google" id="ProtNLM"/>
    </source>
</evidence>
<evidence type="ECO:0000256" key="1">
    <source>
        <dbReference type="ARBA" id="ARBA00022729"/>
    </source>
</evidence>
<dbReference type="Pfam" id="PF24068">
    <property type="entry name" value="TPD1_C"/>
    <property type="match status" value="1"/>
</dbReference>
<proteinExistence type="predicted"/>
<gene>
    <name evidence="4" type="ORF">C2S53_013700</name>
</gene>
<evidence type="ECO:0000313" key="5">
    <source>
        <dbReference type="Proteomes" id="UP001190926"/>
    </source>
</evidence>
<protein>
    <recommendedName>
        <fullName evidence="6">TPD1 protein homolog 1-like</fullName>
    </recommendedName>
</protein>
<dbReference type="PANTHER" id="PTHR33184">
    <property type="entry name" value="PROTEIN TAPETUM DETERMINANT 1-LIKE-RELATED"/>
    <property type="match status" value="1"/>
</dbReference>
<name>A0AAD4J855_PERFH</name>
<sequence>MMMSSKMYWFLSVVLVGLVLMNLPPLISSSSGSGSRKLITQTDSCSHPEIEVSQSPESSSKGIPRYRVLIANLCSDCWIEQLHVHCGEFASANIVDPQLFKRVADGDCLVNAGRRLDSGKVIQFYYSNTFPYPLSIGNYVCGH</sequence>
<keyword evidence="1 3" id="KW-0732">Signal</keyword>
<dbReference type="PANTHER" id="PTHR33184:SF2">
    <property type="entry name" value="APPLE DOMAIN-CONTAINING PROTEIN"/>
    <property type="match status" value="1"/>
</dbReference>
<dbReference type="InterPro" id="IPR040361">
    <property type="entry name" value="TPD1"/>
</dbReference>